<dbReference type="AlphaFoldDB" id="A0AAV4SUT5"/>
<sequence length="124" mass="13691">MKEGIGIQSLLFCSEDLFIGNRKSFEALRGSIQTFTPNPPTNFWVEASSVPSSLGSLSPHPVLSTVRLKMGGTAANRFRIEAPDNEELIGNQTISSVNSLPIRDRSPERYLSNSRHDIFLDEAI</sequence>
<reference evidence="1 2" key="1">
    <citation type="submission" date="2021-06" db="EMBL/GenBank/DDBJ databases">
        <title>Caerostris darwini draft genome.</title>
        <authorList>
            <person name="Kono N."/>
            <person name="Arakawa K."/>
        </authorList>
    </citation>
    <scope>NUCLEOTIDE SEQUENCE [LARGE SCALE GENOMIC DNA]</scope>
</reference>
<evidence type="ECO:0000313" key="1">
    <source>
        <dbReference type="EMBL" id="GIY37819.1"/>
    </source>
</evidence>
<protein>
    <submittedName>
        <fullName evidence="1">Uncharacterized protein</fullName>
    </submittedName>
</protein>
<proteinExistence type="predicted"/>
<dbReference type="EMBL" id="BPLQ01008509">
    <property type="protein sequence ID" value="GIY37819.1"/>
    <property type="molecule type" value="Genomic_DNA"/>
</dbReference>
<gene>
    <name evidence="1" type="ORF">CDAR_290701</name>
</gene>
<dbReference type="Proteomes" id="UP001054837">
    <property type="component" value="Unassembled WGS sequence"/>
</dbReference>
<evidence type="ECO:0000313" key="2">
    <source>
        <dbReference type="Proteomes" id="UP001054837"/>
    </source>
</evidence>
<comment type="caution">
    <text evidence="1">The sequence shown here is derived from an EMBL/GenBank/DDBJ whole genome shotgun (WGS) entry which is preliminary data.</text>
</comment>
<keyword evidence="2" id="KW-1185">Reference proteome</keyword>
<accession>A0AAV4SUT5</accession>
<name>A0AAV4SUT5_9ARAC</name>
<organism evidence="1 2">
    <name type="scientific">Caerostris darwini</name>
    <dbReference type="NCBI Taxonomy" id="1538125"/>
    <lineage>
        <taxon>Eukaryota</taxon>
        <taxon>Metazoa</taxon>
        <taxon>Ecdysozoa</taxon>
        <taxon>Arthropoda</taxon>
        <taxon>Chelicerata</taxon>
        <taxon>Arachnida</taxon>
        <taxon>Araneae</taxon>
        <taxon>Araneomorphae</taxon>
        <taxon>Entelegynae</taxon>
        <taxon>Araneoidea</taxon>
        <taxon>Araneidae</taxon>
        <taxon>Caerostris</taxon>
    </lineage>
</organism>